<organism evidence="2 3">
    <name type="scientific">Oryza sativa subsp. indica</name>
    <name type="common">Rice</name>
    <dbReference type="NCBI Taxonomy" id="39946"/>
    <lineage>
        <taxon>Eukaryota</taxon>
        <taxon>Viridiplantae</taxon>
        <taxon>Streptophyta</taxon>
        <taxon>Embryophyta</taxon>
        <taxon>Tracheophyta</taxon>
        <taxon>Spermatophyta</taxon>
        <taxon>Magnoliopsida</taxon>
        <taxon>Liliopsida</taxon>
        <taxon>Poales</taxon>
        <taxon>Poaceae</taxon>
        <taxon>BOP clade</taxon>
        <taxon>Oryzoideae</taxon>
        <taxon>Oryzeae</taxon>
        <taxon>Oryzinae</taxon>
        <taxon>Oryza</taxon>
        <taxon>Oryza sativa</taxon>
    </lineage>
</organism>
<sequence length="180" mass="19705">MRVFHRPRGMAWAVAKQWRVGGTTGAMELETGNVQGWRSKYILADSRAAGAPAPARPFPVTEATGSMCRRAVAPEDGRRWIRTPPSFPPAPDRSRGQRLPDPHAAVASEDGGRRICAPPSLPLHSPFPTMRGMEVEQWRHKDGQRRMGRGRTTSVATGEGQATTRQLGDSRVGTSTDRRA</sequence>
<gene>
    <name evidence="2" type="ORF">OsI_21133</name>
</gene>
<dbReference type="AlphaFoldDB" id="A2Y7W6"/>
<dbReference type="Proteomes" id="UP000007015">
    <property type="component" value="Chromosome 5"/>
</dbReference>
<feature type="region of interest" description="Disordered" evidence="1">
    <location>
        <begin position="74"/>
        <end position="180"/>
    </location>
</feature>
<dbReference type="HOGENOM" id="CLU_1498683_0_0_1"/>
<feature type="compositionally biased region" description="Basic and acidic residues" evidence="1">
    <location>
        <begin position="92"/>
        <end position="101"/>
    </location>
</feature>
<evidence type="ECO:0000313" key="2">
    <source>
        <dbReference type="EMBL" id="EAY99176.1"/>
    </source>
</evidence>
<name>A2Y7W6_ORYSI</name>
<accession>A2Y7W6</accession>
<keyword evidence="3" id="KW-1185">Reference proteome</keyword>
<evidence type="ECO:0000313" key="3">
    <source>
        <dbReference type="Proteomes" id="UP000007015"/>
    </source>
</evidence>
<reference evidence="2 3" key="1">
    <citation type="journal article" date="2005" name="PLoS Biol.">
        <title>The genomes of Oryza sativa: a history of duplications.</title>
        <authorList>
            <person name="Yu J."/>
            <person name="Wang J."/>
            <person name="Lin W."/>
            <person name="Li S."/>
            <person name="Li H."/>
            <person name="Zhou J."/>
            <person name="Ni P."/>
            <person name="Dong W."/>
            <person name="Hu S."/>
            <person name="Zeng C."/>
            <person name="Zhang J."/>
            <person name="Zhang Y."/>
            <person name="Li R."/>
            <person name="Xu Z."/>
            <person name="Li S."/>
            <person name="Li X."/>
            <person name="Zheng H."/>
            <person name="Cong L."/>
            <person name="Lin L."/>
            <person name="Yin J."/>
            <person name="Geng J."/>
            <person name="Li G."/>
            <person name="Shi J."/>
            <person name="Liu J."/>
            <person name="Lv H."/>
            <person name="Li J."/>
            <person name="Wang J."/>
            <person name="Deng Y."/>
            <person name="Ran L."/>
            <person name="Shi X."/>
            <person name="Wang X."/>
            <person name="Wu Q."/>
            <person name="Li C."/>
            <person name="Ren X."/>
            <person name="Wang J."/>
            <person name="Wang X."/>
            <person name="Li D."/>
            <person name="Liu D."/>
            <person name="Zhang X."/>
            <person name="Ji Z."/>
            <person name="Zhao W."/>
            <person name="Sun Y."/>
            <person name="Zhang Z."/>
            <person name="Bao J."/>
            <person name="Han Y."/>
            <person name="Dong L."/>
            <person name="Ji J."/>
            <person name="Chen P."/>
            <person name="Wu S."/>
            <person name="Liu J."/>
            <person name="Xiao Y."/>
            <person name="Bu D."/>
            <person name="Tan J."/>
            <person name="Yang L."/>
            <person name="Ye C."/>
            <person name="Zhang J."/>
            <person name="Xu J."/>
            <person name="Zhou Y."/>
            <person name="Yu Y."/>
            <person name="Zhang B."/>
            <person name="Zhuang S."/>
            <person name="Wei H."/>
            <person name="Liu B."/>
            <person name="Lei M."/>
            <person name="Yu H."/>
            <person name="Li Y."/>
            <person name="Xu H."/>
            <person name="Wei S."/>
            <person name="He X."/>
            <person name="Fang L."/>
            <person name="Zhang Z."/>
            <person name="Zhang Y."/>
            <person name="Huang X."/>
            <person name="Su Z."/>
            <person name="Tong W."/>
            <person name="Li J."/>
            <person name="Tong Z."/>
            <person name="Li S."/>
            <person name="Ye J."/>
            <person name="Wang L."/>
            <person name="Fang L."/>
            <person name="Lei T."/>
            <person name="Chen C."/>
            <person name="Chen H."/>
            <person name="Xu Z."/>
            <person name="Li H."/>
            <person name="Huang H."/>
            <person name="Zhang F."/>
            <person name="Xu H."/>
            <person name="Li N."/>
            <person name="Zhao C."/>
            <person name="Li S."/>
            <person name="Dong L."/>
            <person name="Huang Y."/>
            <person name="Li L."/>
            <person name="Xi Y."/>
            <person name="Qi Q."/>
            <person name="Li W."/>
            <person name="Zhang B."/>
            <person name="Hu W."/>
            <person name="Zhang Y."/>
            <person name="Tian X."/>
            <person name="Jiao Y."/>
            <person name="Liang X."/>
            <person name="Jin J."/>
            <person name="Gao L."/>
            <person name="Zheng W."/>
            <person name="Hao B."/>
            <person name="Liu S."/>
            <person name="Wang W."/>
            <person name="Yuan L."/>
            <person name="Cao M."/>
            <person name="McDermott J."/>
            <person name="Samudrala R."/>
            <person name="Wang J."/>
            <person name="Wong G.K."/>
            <person name="Yang H."/>
        </authorList>
    </citation>
    <scope>NUCLEOTIDE SEQUENCE [LARGE SCALE GENOMIC DNA]</scope>
    <source>
        <strain evidence="3">cv. 93-11</strain>
    </source>
</reference>
<feature type="compositionally biased region" description="Polar residues" evidence="1">
    <location>
        <begin position="151"/>
        <end position="180"/>
    </location>
</feature>
<protein>
    <submittedName>
        <fullName evidence="2">Uncharacterized protein</fullName>
    </submittedName>
</protein>
<proteinExistence type="predicted"/>
<evidence type="ECO:0000256" key="1">
    <source>
        <dbReference type="SAM" id="MobiDB-lite"/>
    </source>
</evidence>
<dbReference type="EMBL" id="CM000130">
    <property type="protein sequence ID" value="EAY99176.1"/>
    <property type="molecule type" value="Genomic_DNA"/>
</dbReference>
<feature type="compositionally biased region" description="Basic and acidic residues" evidence="1">
    <location>
        <begin position="133"/>
        <end position="145"/>
    </location>
</feature>
<dbReference type="Gramene" id="BGIOSGA020433-TA">
    <property type="protein sequence ID" value="BGIOSGA020433-PA"/>
    <property type="gene ID" value="BGIOSGA020433"/>
</dbReference>